<gene>
    <name evidence="9" type="ORF">URODEC1_LOCUS6335</name>
</gene>
<comment type="similarity">
    <text evidence="2">Belongs to the UPL family. K-HECT subfamily.</text>
</comment>
<dbReference type="InterPro" id="IPR011989">
    <property type="entry name" value="ARM-like"/>
</dbReference>
<proteinExistence type="inferred from homology"/>
<protein>
    <recommendedName>
        <fullName evidence="3">HECT-type E3 ubiquitin transferase</fullName>
        <ecNumber evidence="3">2.3.2.26</ecNumber>
    </recommendedName>
</protein>
<dbReference type="Proteomes" id="UP001497457">
    <property type="component" value="Chromosome 10rd"/>
</dbReference>
<feature type="active site" description="Glycyl thioester intermediate" evidence="6">
    <location>
        <position position="1235"/>
    </location>
</feature>
<evidence type="ECO:0000313" key="10">
    <source>
        <dbReference type="Proteomes" id="UP001497457"/>
    </source>
</evidence>
<dbReference type="SUPFAM" id="SSF48371">
    <property type="entry name" value="ARM repeat"/>
    <property type="match status" value="1"/>
</dbReference>
<feature type="domain" description="HECT" evidence="8">
    <location>
        <begin position="911"/>
        <end position="1268"/>
    </location>
</feature>
<evidence type="ECO:0000256" key="1">
    <source>
        <dbReference type="ARBA" id="ARBA00000885"/>
    </source>
</evidence>
<dbReference type="EC" id="2.3.2.26" evidence="3"/>
<dbReference type="PROSITE" id="PS50237">
    <property type="entry name" value="HECT"/>
    <property type="match status" value="1"/>
</dbReference>
<dbReference type="Gene3D" id="3.30.2410.10">
    <property type="entry name" value="Hect, E3 ligase catalytic domain"/>
    <property type="match status" value="1"/>
</dbReference>
<feature type="region of interest" description="Disordered" evidence="7">
    <location>
        <begin position="615"/>
        <end position="638"/>
    </location>
</feature>
<dbReference type="EMBL" id="OZ075120">
    <property type="protein sequence ID" value="CAL4895937.1"/>
    <property type="molecule type" value="Genomic_DNA"/>
</dbReference>
<dbReference type="InterPro" id="IPR016024">
    <property type="entry name" value="ARM-type_fold"/>
</dbReference>
<dbReference type="GO" id="GO:0061630">
    <property type="term" value="F:ubiquitin protein ligase activity"/>
    <property type="evidence" value="ECO:0007669"/>
    <property type="project" value="UniProtKB-EC"/>
</dbReference>
<dbReference type="AlphaFoldDB" id="A0ABC8VSE8"/>
<dbReference type="SUPFAM" id="SSF56204">
    <property type="entry name" value="Hect, E3 ligase catalytic domain"/>
    <property type="match status" value="1"/>
</dbReference>
<evidence type="ECO:0000256" key="4">
    <source>
        <dbReference type="ARBA" id="ARBA00022679"/>
    </source>
</evidence>
<reference evidence="10" key="1">
    <citation type="submission" date="2024-06" db="EMBL/GenBank/DDBJ databases">
        <authorList>
            <person name="Ryan C."/>
        </authorList>
    </citation>
    <scope>NUCLEOTIDE SEQUENCE [LARGE SCALE GENOMIC DNA]</scope>
</reference>
<organism evidence="9 10">
    <name type="scientific">Urochloa decumbens</name>
    <dbReference type="NCBI Taxonomy" id="240449"/>
    <lineage>
        <taxon>Eukaryota</taxon>
        <taxon>Viridiplantae</taxon>
        <taxon>Streptophyta</taxon>
        <taxon>Embryophyta</taxon>
        <taxon>Tracheophyta</taxon>
        <taxon>Spermatophyta</taxon>
        <taxon>Magnoliopsida</taxon>
        <taxon>Liliopsida</taxon>
        <taxon>Poales</taxon>
        <taxon>Poaceae</taxon>
        <taxon>PACMAD clade</taxon>
        <taxon>Panicoideae</taxon>
        <taxon>Panicodae</taxon>
        <taxon>Paniceae</taxon>
        <taxon>Melinidinae</taxon>
        <taxon>Urochloa</taxon>
    </lineage>
</organism>
<evidence type="ECO:0000256" key="6">
    <source>
        <dbReference type="PROSITE-ProRule" id="PRU00104"/>
    </source>
</evidence>
<dbReference type="SMART" id="SM00119">
    <property type="entry name" value="HECTc"/>
    <property type="match status" value="1"/>
</dbReference>
<dbReference type="Gene3D" id="1.25.10.10">
    <property type="entry name" value="Leucine-rich Repeat Variant"/>
    <property type="match status" value="1"/>
</dbReference>
<evidence type="ECO:0000256" key="3">
    <source>
        <dbReference type="ARBA" id="ARBA00012485"/>
    </source>
</evidence>
<keyword evidence="4" id="KW-0808">Transferase</keyword>
<feature type="compositionally biased region" description="Polar residues" evidence="7">
    <location>
        <begin position="622"/>
        <end position="631"/>
    </location>
</feature>
<dbReference type="Gene3D" id="3.90.1750.10">
    <property type="entry name" value="Hect, E3 ligase catalytic domains"/>
    <property type="match status" value="1"/>
</dbReference>
<evidence type="ECO:0000256" key="2">
    <source>
        <dbReference type="ARBA" id="ARBA00006331"/>
    </source>
</evidence>
<dbReference type="Pfam" id="PF00632">
    <property type="entry name" value="HECT"/>
    <property type="match status" value="1"/>
</dbReference>
<name>A0ABC8VSE8_9POAL</name>
<keyword evidence="5 6" id="KW-0833">Ubl conjugation pathway</keyword>
<evidence type="ECO:0000256" key="7">
    <source>
        <dbReference type="SAM" id="MobiDB-lite"/>
    </source>
</evidence>
<evidence type="ECO:0000259" key="8">
    <source>
        <dbReference type="PROSITE" id="PS50237"/>
    </source>
</evidence>
<dbReference type="InterPro" id="IPR000569">
    <property type="entry name" value="HECT_dom"/>
</dbReference>
<evidence type="ECO:0000256" key="5">
    <source>
        <dbReference type="ARBA" id="ARBA00022786"/>
    </source>
</evidence>
<sequence length="1268" mass="141261">MEVAEEAGEAVLAYALGAIANEGAGAGETAAALAALCDVLALSGPDLVSALPPAPLARRLPKLVASPAAGAADDGDVPLLAASAMAEACEAAPQWGARFAKHGAVEALRDRLLAVDSIELAEEKVALHIVSNVFNEYDEEYAPTAMDAVPALCNLLHSSDKTILESAITCLALVAAGASENAEHMGKLCETNAIEATMSLMGNEEWKSLSDDTLTGILGLLKNLASVSAKAVKFLFELDFCELLKQMVTYYSSSNDNDKVQMLVELIYQLTPSFGTSEQHAKLFTEKKNVIMGRSTYMNQLASIVTLVVQVAKCAALSSICYSCVVVISNIVDLSTSDFLMELQNTVNLSRFLTCLLARKNRHILFQALKISMTLLEKRQQFFLESFTKEGVKHSIDYIVSQERNSSHQSKRKNMNESCLCFDLESSSTGETCRVENNAVMKLAEEIKKSFFSVKGSKKSAQRFGFALKSFRDFFARLNVHAATPPTEKPDSCKQLSDLSRRLLSDELPVSSTFEFLQSGSIKCLSIYLSNGAYCNTDLSDGQDVLGQLSESTHESMLIPLRFPKTQDRTSLELKFRRSQKEKELRNYNDVLSVDLFSTPDAIEPVLFPQVCRRTDQEPAPKNSNQENEANGSRKLDDGNRSSKLRFLYNGVILQQSATFFESVLRLMNKGQSDLSIDPSFWDEEHSITYRKRNISKEISSQSSYSMQLSHLQENLQHTWVKDPFFTAILLGKLPGDLDRSDPSYNLLFMLKVLEGMSRFSYQLLMDEQISKFAEGTLQDIDDLKVAIHPLQQQQFMSILLTNKLEVQMQDSLFEDGLIPSWCVYLVETCPFLLSFNTRWKYFCLTAHRAFRSDQVSSSPDQVNNTSDQVNGHSDQVKSPPQTKKYRVNRSAILEGAVSMMNNHGPSSRIVEVEFIGEVGTGRGPTFEFYTTISHELQRAGLGMWRGDNCKDGFIHASFGLFPKPWSSSGTQQIEFSNVLQKFKLLGHLVVRAVLDGRILDIPLSKAFYKIMLEQELDIYDIPSFDPELGKTLIEFKALVNRKKFLETSSRTSNPTAVLSYKNMKVEDLCLDFTLPGSPEYELIPGGSQKMVTLGSLEEYVSLVVDATLKSGIAKQIEAFKSGINEVFALKTLKMFTEEEMERILCGEQDAWALKNLENHMEFEHGYDISSPSIITFLEILREFGREEQRAFIQFTTGAPQLPLGGLASLDPRLTVVRKQCDGNVDDELPSVNTCRHFIKLPPYSSKEIMRKKLKYAITEGLGSFHLS</sequence>
<dbReference type="CDD" id="cd00078">
    <property type="entry name" value="HECTc"/>
    <property type="match status" value="1"/>
</dbReference>
<feature type="compositionally biased region" description="Polar residues" evidence="7">
    <location>
        <begin position="856"/>
        <end position="882"/>
    </location>
</feature>
<dbReference type="InterPro" id="IPR045322">
    <property type="entry name" value="HECTD1/TRIP12-like"/>
</dbReference>
<dbReference type="PANTHER" id="PTHR45670:SF3">
    <property type="entry name" value="HECT-TYPE E3 UBIQUITIN TRANSFERASE"/>
    <property type="match status" value="1"/>
</dbReference>
<evidence type="ECO:0000313" key="9">
    <source>
        <dbReference type="EMBL" id="CAL4895937.1"/>
    </source>
</evidence>
<accession>A0ABC8VSE8</accession>
<keyword evidence="10" id="KW-1185">Reference proteome</keyword>
<dbReference type="PANTHER" id="PTHR45670">
    <property type="entry name" value="E3 UBIQUITIN-PROTEIN LIGASE TRIP12"/>
    <property type="match status" value="1"/>
</dbReference>
<reference evidence="9 10" key="2">
    <citation type="submission" date="2024-10" db="EMBL/GenBank/DDBJ databases">
        <authorList>
            <person name="Ryan C."/>
        </authorList>
    </citation>
    <scope>NUCLEOTIDE SEQUENCE [LARGE SCALE GENOMIC DNA]</scope>
</reference>
<dbReference type="Gene3D" id="3.30.2160.10">
    <property type="entry name" value="Hect, E3 ligase catalytic domain"/>
    <property type="match status" value="1"/>
</dbReference>
<feature type="region of interest" description="Disordered" evidence="7">
    <location>
        <begin position="856"/>
        <end position="883"/>
    </location>
</feature>
<dbReference type="InterPro" id="IPR035983">
    <property type="entry name" value="Hect_E3_ubiquitin_ligase"/>
</dbReference>
<comment type="catalytic activity">
    <reaction evidence="1">
        <text>S-ubiquitinyl-[E2 ubiquitin-conjugating enzyme]-L-cysteine + [acceptor protein]-L-lysine = [E2 ubiquitin-conjugating enzyme]-L-cysteine + N(6)-ubiquitinyl-[acceptor protein]-L-lysine.</text>
        <dbReference type="EC" id="2.3.2.26"/>
    </reaction>
</comment>